<name>A0ABR9EI45_9GAMM</name>
<evidence type="ECO:0000313" key="1">
    <source>
        <dbReference type="EMBL" id="MBE0370664.1"/>
    </source>
</evidence>
<evidence type="ECO:0008006" key="3">
    <source>
        <dbReference type="Google" id="ProtNLM"/>
    </source>
</evidence>
<dbReference type="RefSeq" id="WP_192509727.1">
    <property type="nucleotide sequence ID" value="NZ_AQGV01000015.1"/>
</dbReference>
<proteinExistence type="predicted"/>
<keyword evidence="2" id="KW-1185">Reference proteome</keyword>
<dbReference type="EMBL" id="AQGV01000015">
    <property type="protein sequence ID" value="MBE0370664.1"/>
    <property type="molecule type" value="Genomic_DNA"/>
</dbReference>
<dbReference type="PROSITE" id="PS51257">
    <property type="entry name" value="PROKAR_LIPOPROTEIN"/>
    <property type="match status" value="1"/>
</dbReference>
<comment type="caution">
    <text evidence="1">The sequence shown here is derived from an EMBL/GenBank/DDBJ whole genome shotgun (WGS) entry which is preliminary data.</text>
</comment>
<organism evidence="1 2">
    <name type="scientific">Pseudoalteromonas aurantia 208</name>
    <dbReference type="NCBI Taxonomy" id="1314867"/>
    <lineage>
        <taxon>Bacteria</taxon>
        <taxon>Pseudomonadati</taxon>
        <taxon>Pseudomonadota</taxon>
        <taxon>Gammaproteobacteria</taxon>
        <taxon>Alteromonadales</taxon>
        <taxon>Pseudoalteromonadaceae</taxon>
        <taxon>Pseudoalteromonas</taxon>
    </lineage>
</organism>
<protein>
    <recommendedName>
        <fullName evidence="3">Lipoprotein</fullName>
    </recommendedName>
</protein>
<sequence>MIKIIKLMILTLCLGITGCKPNHIAQLETQLQNAQVNRDLNGQYKVLSELVNYDSDEWKIHLANIQGSIEQLNNTNQLLAAGQIIEAQQAAHQAKLSNNSIQVDETLKKLQTYAQVSHLIEAVQSYNTYMRVSPLKTFLSTNASHWKILALNELYKSLITHGDTISQVLSQLPKNSRQDPIIKELITACQNQVDQLQVTLDLLLTKQLADFSTASVPQLNELYTTTIYNLNLFSPVVVIPMMKPMIRHTKHTLAYWDESLNNSRITLSRLNSPLASRVIEIRDAYLQLISQESEYANYHGASKKSIQIIQSLARSKERAPVTHLAPIHISANILSFSQQLQMYRYLSR</sequence>
<evidence type="ECO:0000313" key="2">
    <source>
        <dbReference type="Proteomes" id="UP000615755"/>
    </source>
</evidence>
<accession>A0ABR9EI45</accession>
<reference evidence="1 2" key="1">
    <citation type="submission" date="2015-03" db="EMBL/GenBank/DDBJ databases">
        <title>Genome sequence of Pseudoalteromonas aurantia.</title>
        <authorList>
            <person name="Xie B.-B."/>
            <person name="Rong J.-C."/>
            <person name="Qin Q.-L."/>
            <person name="Zhang Y.-Z."/>
        </authorList>
    </citation>
    <scope>NUCLEOTIDE SEQUENCE [LARGE SCALE GENOMIC DNA]</scope>
    <source>
        <strain evidence="1 2">208</strain>
    </source>
</reference>
<gene>
    <name evidence="1" type="ORF">PAUR_b0743</name>
</gene>
<dbReference type="Proteomes" id="UP000615755">
    <property type="component" value="Unassembled WGS sequence"/>
</dbReference>